<dbReference type="InterPro" id="IPR018136">
    <property type="entry name" value="Aconitase_4Fe-4S_BS"/>
</dbReference>
<evidence type="ECO:0000256" key="12">
    <source>
        <dbReference type="RuleBase" id="RU361275"/>
    </source>
</evidence>
<dbReference type="RefSeq" id="WP_133599423.1">
    <property type="nucleotide sequence ID" value="NZ_SNYL01000023.1"/>
</dbReference>
<evidence type="ECO:0000313" key="16">
    <source>
        <dbReference type="Proteomes" id="UP000295510"/>
    </source>
</evidence>
<keyword evidence="6" id="KW-0479">Metal-binding</keyword>
<dbReference type="NCBIfam" id="NF006757">
    <property type="entry name" value="PRK09277.1"/>
    <property type="match status" value="1"/>
</dbReference>
<protein>
    <recommendedName>
        <fullName evidence="12">Aconitate hydratase</fullName>
        <shortName evidence="12">Aconitase</shortName>
        <ecNumber evidence="12">4.2.1.3</ecNumber>
    </recommendedName>
</protein>
<dbReference type="GO" id="GO:0051539">
    <property type="term" value="F:4 iron, 4 sulfur cluster binding"/>
    <property type="evidence" value="ECO:0007669"/>
    <property type="project" value="UniProtKB-KW"/>
</dbReference>
<feature type="domain" description="Aconitase/3-isopropylmalate dehydratase large subunit alpha/beta/alpha" evidence="13">
    <location>
        <begin position="71"/>
        <end position="581"/>
    </location>
</feature>
<evidence type="ECO:0000256" key="1">
    <source>
        <dbReference type="ARBA" id="ARBA00001966"/>
    </source>
</evidence>
<dbReference type="EMBL" id="SNYL01000023">
    <property type="protein sequence ID" value="TDQ37904.1"/>
    <property type="molecule type" value="Genomic_DNA"/>
</dbReference>
<dbReference type="GO" id="GO:0046872">
    <property type="term" value="F:metal ion binding"/>
    <property type="evidence" value="ECO:0007669"/>
    <property type="project" value="UniProtKB-KW"/>
</dbReference>
<evidence type="ECO:0000259" key="14">
    <source>
        <dbReference type="Pfam" id="PF00694"/>
    </source>
</evidence>
<evidence type="ECO:0000256" key="5">
    <source>
        <dbReference type="ARBA" id="ARBA00022532"/>
    </source>
</evidence>
<dbReference type="CDD" id="cd01580">
    <property type="entry name" value="AcnA_IRP_Swivel"/>
    <property type="match status" value="1"/>
</dbReference>
<evidence type="ECO:0000256" key="9">
    <source>
        <dbReference type="ARBA" id="ARBA00023014"/>
    </source>
</evidence>
<dbReference type="Proteomes" id="UP000295510">
    <property type="component" value="Unassembled WGS sequence"/>
</dbReference>
<dbReference type="PRINTS" id="PR00415">
    <property type="entry name" value="ACONITASE"/>
</dbReference>
<comment type="function">
    <text evidence="12">Catalyzes the isomerization of citrate to isocitrate via cis-aconitate.</text>
</comment>
<evidence type="ECO:0000313" key="15">
    <source>
        <dbReference type="EMBL" id="TDQ37904.1"/>
    </source>
</evidence>
<dbReference type="InterPro" id="IPR036008">
    <property type="entry name" value="Aconitase_4Fe-4S_dom"/>
</dbReference>
<comment type="cofactor">
    <cofactor evidence="1">
        <name>[4Fe-4S] cluster</name>
        <dbReference type="ChEBI" id="CHEBI:49883"/>
    </cofactor>
</comment>
<dbReference type="NCBIfam" id="NF009520">
    <property type="entry name" value="PRK12881.1"/>
    <property type="match status" value="1"/>
</dbReference>
<comment type="catalytic activity">
    <reaction evidence="11 12">
        <text>citrate = D-threo-isocitrate</text>
        <dbReference type="Rhea" id="RHEA:10336"/>
        <dbReference type="ChEBI" id="CHEBI:15562"/>
        <dbReference type="ChEBI" id="CHEBI:16947"/>
        <dbReference type="EC" id="4.2.1.3"/>
    </reaction>
</comment>
<dbReference type="InterPro" id="IPR001030">
    <property type="entry name" value="Acoase/IPM_deHydtase_lsu_aba"/>
</dbReference>
<evidence type="ECO:0000259" key="13">
    <source>
        <dbReference type="Pfam" id="PF00330"/>
    </source>
</evidence>
<dbReference type="InterPro" id="IPR044137">
    <property type="entry name" value="AcnA_IRP_Swivel"/>
</dbReference>
<keyword evidence="10 12" id="KW-0456">Lyase</keyword>
<dbReference type="Gene3D" id="3.20.19.10">
    <property type="entry name" value="Aconitase, domain 4"/>
    <property type="match status" value="1"/>
</dbReference>
<dbReference type="Pfam" id="PF00330">
    <property type="entry name" value="Aconitase"/>
    <property type="match status" value="1"/>
</dbReference>
<comment type="caution">
    <text evidence="15">The sequence shown here is derived from an EMBL/GenBank/DDBJ whole genome shotgun (WGS) entry which is preliminary data.</text>
</comment>
<gene>
    <name evidence="15" type="ORF">DFR43_1231</name>
</gene>
<name>A0A4R6U4F5_9BURK</name>
<keyword evidence="9 12" id="KW-0411">Iron-sulfur</keyword>
<feature type="domain" description="Aconitase A/isopropylmalate dehydratase small subunit swivel" evidence="14">
    <location>
        <begin position="711"/>
        <end position="840"/>
    </location>
</feature>
<evidence type="ECO:0000256" key="11">
    <source>
        <dbReference type="ARBA" id="ARBA00023501"/>
    </source>
</evidence>
<dbReference type="SUPFAM" id="SSF53732">
    <property type="entry name" value="Aconitase iron-sulfur domain"/>
    <property type="match status" value="1"/>
</dbReference>
<dbReference type="EC" id="4.2.1.3" evidence="12"/>
<reference evidence="15 16" key="1">
    <citation type="submission" date="2019-03" db="EMBL/GenBank/DDBJ databases">
        <title>Genomic Encyclopedia of Type Strains, Phase IV (KMG-IV): sequencing the most valuable type-strain genomes for metagenomic binning, comparative biology and taxonomic classification.</title>
        <authorList>
            <person name="Goeker M."/>
        </authorList>
    </citation>
    <scope>NUCLEOTIDE SEQUENCE [LARGE SCALE GENOMIC DNA]</scope>
    <source>
        <strain evidence="15 16">DSM 19605</strain>
    </source>
</reference>
<dbReference type="Gene3D" id="6.10.190.10">
    <property type="match status" value="1"/>
</dbReference>
<keyword evidence="7" id="KW-0694">RNA-binding</keyword>
<dbReference type="FunFam" id="3.20.19.10:FF:000001">
    <property type="entry name" value="Aconitate hydratase"/>
    <property type="match status" value="1"/>
</dbReference>
<dbReference type="CDD" id="cd01586">
    <property type="entry name" value="AcnA_IRP"/>
    <property type="match status" value="1"/>
</dbReference>
<evidence type="ECO:0000256" key="7">
    <source>
        <dbReference type="ARBA" id="ARBA00022884"/>
    </source>
</evidence>
<dbReference type="NCBIfam" id="TIGR01341">
    <property type="entry name" value="aconitase_1"/>
    <property type="match status" value="1"/>
</dbReference>
<evidence type="ECO:0000256" key="10">
    <source>
        <dbReference type="ARBA" id="ARBA00023239"/>
    </source>
</evidence>
<dbReference type="FunFam" id="3.30.499.10:FF:000009">
    <property type="entry name" value="Aconitate hydratase"/>
    <property type="match status" value="1"/>
</dbReference>
<dbReference type="InterPro" id="IPR015928">
    <property type="entry name" value="Aconitase/3IPM_dehydase_swvl"/>
</dbReference>
<evidence type="ECO:0000256" key="6">
    <source>
        <dbReference type="ARBA" id="ARBA00022723"/>
    </source>
</evidence>
<proteinExistence type="inferred from homology"/>
<evidence type="ECO:0000256" key="2">
    <source>
        <dbReference type="ARBA" id="ARBA00004717"/>
    </source>
</evidence>
<evidence type="ECO:0000256" key="3">
    <source>
        <dbReference type="ARBA" id="ARBA00007185"/>
    </source>
</evidence>
<dbReference type="PROSITE" id="PS00450">
    <property type="entry name" value="ACONITASE_1"/>
    <property type="match status" value="1"/>
</dbReference>
<dbReference type="InterPro" id="IPR006249">
    <property type="entry name" value="Aconitase/IRP2"/>
</dbReference>
<dbReference type="PANTHER" id="PTHR11670">
    <property type="entry name" value="ACONITASE/IRON-RESPONSIVE ELEMENT FAMILY MEMBER"/>
    <property type="match status" value="1"/>
</dbReference>
<dbReference type="SUPFAM" id="SSF52016">
    <property type="entry name" value="LeuD/IlvD-like"/>
    <property type="match status" value="1"/>
</dbReference>
<dbReference type="GO" id="GO:0006099">
    <property type="term" value="P:tricarboxylic acid cycle"/>
    <property type="evidence" value="ECO:0007669"/>
    <property type="project" value="UniProtKB-UniPathway"/>
</dbReference>
<dbReference type="GO" id="GO:0003723">
    <property type="term" value="F:RNA binding"/>
    <property type="evidence" value="ECO:0007669"/>
    <property type="project" value="UniProtKB-KW"/>
</dbReference>
<dbReference type="Pfam" id="PF00694">
    <property type="entry name" value="Aconitase_C"/>
    <property type="match status" value="1"/>
</dbReference>
<evidence type="ECO:0000256" key="8">
    <source>
        <dbReference type="ARBA" id="ARBA00023004"/>
    </source>
</evidence>
<keyword evidence="4 12" id="KW-0004">4Fe-4S</keyword>
<dbReference type="AlphaFoldDB" id="A0A4R6U4F5"/>
<accession>A0A4R6U4F5</accession>
<dbReference type="OrthoDB" id="9764318at2"/>
<evidence type="ECO:0000256" key="4">
    <source>
        <dbReference type="ARBA" id="ARBA00022485"/>
    </source>
</evidence>
<dbReference type="Gene3D" id="3.30.499.10">
    <property type="entry name" value="Aconitase, domain 3"/>
    <property type="match status" value="2"/>
</dbReference>
<keyword evidence="8 12" id="KW-0408">Iron</keyword>
<dbReference type="GO" id="GO:0003994">
    <property type="term" value="F:aconitate hydratase activity"/>
    <property type="evidence" value="ECO:0007669"/>
    <property type="project" value="UniProtKB-EC"/>
</dbReference>
<organism evidence="15 16">
    <name type="scientific">Tepidicella xavieri</name>
    <dbReference type="NCBI Taxonomy" id="360241"/>
    <lineage>
        <taxon>Bacteria</taxon>
        <taxon>Pseudomonadati</taxon>
        <taxon>Pseudomonadota</taxon>
        <taxon>Betaproteobacteria</taxon>
        <taxon>Burkholderiales</taxon>
        <taxon>Tepidicella</taxon>
    </lineage>
</organism>
<dbReference type="InterPro" id="IPR015931">
    <property type="entry name" value="Acnase/IPM_dHydase_lsu_aba_1/3"/>
</dbReference>
<sequence>MADSFATRAHLDLNGKTYTYYSLPKLAQRFDLAKLPYSMKILLENLLRHEDGVTVLPEHIEAVAKWDPLKEPDTEIAFMPARVVLQDFTGVPCVVDLAAMRDAVTRLGGNPAQINPLIPSELVIDHSVQVDVFGRPDALDLNGKIEFERNKERYSFLRWGQKAFRNFKVVPPNTGIVHQVNLEYLARVVVEREVDGVLQAFPDTVFGTDSHTTMINGIGVLGWGVGGIEAEAAMLGQPSSMLIPQVVGFKLTGRLPEGSTATDLVLTVTQMLRKLGVVGKFVEFFGDGLQHLPLADRATIANMAPEYGATCGIFPIDAEALNYLRLSGRPEAQIALVEAYAKAQGLWHEPGQAEAQYSAVLHLDLGDVKPSLAGPKRPQDRVLLQDMQANARDAIAGLTAKRTPKAAVETMAAEGGAQPQAAHLAARPISKLRIQDQDCELTDGSVVIAAITSCTNTSNPAVMLGAGLLARNAARLGLKAKPWVKTSLAPGSRVVTDYLKKAGVLDDLEKLGFYVVAYGCTTCIGNSGPLPDEVSRAIAENDLVVASVLSGNRNFEGRVHPEVKMNYLASPPLVVAYAIAGTVDIDLSKDPLAHTPDGKPVYLRDIWPSNKEIGDVIAATIGPEMFAKNYADVFKGDTRWNQIESPEGESYKWDASSTYIKNPPYFDGMSMNVGTIDDVHGARVLGLFGDSITTDHISPAGSIKKDSPAGRYLISRGVQPADFNSYGSRRGNDEVMVRGTFANIRIKNLMLGGEEGGNTIYFGKDGSREKLAIYDAAMKYKADGVPLVVIAGKEYGTGSSRDWAAKGTKLLGVKAVIAESFERIHRSNLVGMGVLPLQFLDGQNAQTLGLDGTETYDIVGLADGQSKTATVIARKADGGEVRFEVRVLLLTPKEVEYFRHGGILHYVLRQLAAKKAA</sequence>
<dbReference type="PROSITE" id="PS01244">
    <property type="entry name" value="ACONITASE_2"/>
    <property type="match status" value="1"/>
</dbReference>
<comment type="pathway">
    <text evidence="2">Carbohydrate metabolism; tricarboxylic acid cycle; isocitrate from oxaloacetate: step 2/2.</text>
</comment>
<keyword evidence="16" id="KW-1185">Reference proteome</keyword>
<dbReference type="InterPro" id="IPR000573">
    <property type="entry name" value="AconitaseA/IPMdHydase_ssu_swvl"/>
</dbReference>
<dbReference type="FunFam" id="3.30.499.10:FF:000002">
    <property type="entry name" value="Aconitate hydratase"/>
    <property type="match status" value="1"/>
</dbReference>
<keyword evidence="5" id="KW-0816">Tricarboxylic acid cycle</keyword>
<dbReference type="UniPathway" id="UPA00223">
    <property type="reaction ID" value="UER00718"/>
</dbReference>
<comment type="similarity">
    <text evidence="3 12">Belongs to the aconitase/IPM isomerase family.</text>
</comment>